<reference evidence="2" key="1">
    <citation type="submission" date="2011-07" db="EMBL/GenBank/DDBJ databases">
        <title>Divergent evolution of antigenic variation in African trypanosomes.</title>
        <authorList>
            <person name="Jackson A.P."/>
            <person name="Berry A."/>
            <person name="Allison H.C."/>
            <person name="Burton P."/>
            <person name="Anderson J."/>
            <person name="Aslett M."/>
            <person name="Brown R."/>
            <person name="Corton N."/>
            <person name="Harris D."/>
            <person name="Hauser H."/>
            <person name="Gamble J."/>
            <person name="Gilderthorp R."/>
            <person name="McQuillan J."/>
            <person name="Quail M.A."/>
            <person name="Sanders M."/>
            <person name="Van Tonder A."/>
            <person name="Ginger M.L."/>
            <person name="Donelson J.E."/>
            <person name="Field M.C."/>
            <person name="Barry J.D."/>
            <person name="Berriman M."/>
            <person name="Hertz-Fowler C."/>
        </authorList>
    </citation>
    <scope>NUCLEOTIDE SEQUENCE [LARGE SCALE GENOMIC DNA]</scope>
    <source>
        <strain evidence="2">IL3000</strain>
    </source>
</reference>
<dbReference type="EMBL" id="CAEQ01000915">
    <property type="protein sequence ID" value="CCD12863.1"/>
    <property type="molecule type" value="Genomic_DNA"/>
</dbReference>
<evidence type="ECO:0000313" key="1">
    <source>
        <dbReference type="EMBL" id="CCD12863.1"/>
    </source>
</evidence>
<evidence type="ECO:0000313" key="2">
    <source>
        <dbReference type="Proteomes" id="UP000000702"/>
    </source>
</evidence>
<keyword evidence="2" id="KW-1185">Reference proteome</keyword>
<reference evidence="1 2" key="2">
    <citation type="journal article" date="2012" name="Proc. Natl. Acad. Sci. U.S.A.">
        <title>Antigenic diversity is generated by distinct evolutionary mechanisms in African trypanosome species.</title>
        <authorList>
            <person name="Jackson A.P."/>
            <person name="Berry A."/>
            <person name="Aslett M."/>
            <person name="Allison H.C."/>
            <person name="Burton P."/>
            <person name="Vavrova-Anderson J."/>
            <person name="Brown R."/>
            <person name="Browne H."/>
            <person name="Corton N."/>
            <person name="Hauser H."/>
            <person name="Gamble J."/>
            <person name="Gilderthorp R."/>
            <person name="Marcello L."/>
            <person name="McQuillan J."/>
            <person name="Otto T.D."/>
            <person name="Quail M.A."/>
            <person name="Sanders M.J."/>
            <person name="van Tonder A."/>
            <person name="Ginger M.L."/>
            <person name="Field M.C."/>
            <person name="Barry J.D."/>
            <person name="Hertz-Fowler C."/>
            <person name="Berriman M."/>
        </authorList>
    </citation>
    <scope>NUCLEOTIDE SEQUENCE [LARGE SCALE GENOMIC DNA]</scope>
    <source>
        <strain evidence="1 2">IL3000</strain>
    </source>
</reference>
<sequence length="212" mass="24531">MNVHKVKRRFRAEKPPTQLANKRPHILQFFWRPRVATRDTETKRDAQCPNIVLRVHITQTRLGGHANRRSKARFKRHRFRTAIVNIRSEHHGSPVGGTLNIVQWRKCAIVNARRLQSKLSRTTKVCDLTHTVNAHKNVIRGYVSMDNMAFMEVLKSTKYVTGVSPNDITWQATKCTDECIERPTRNKFRDDVQATVLEASVNVTHYVLVATR</sequence>
<dbReference type="Proteomes" id="UP000000702">
    <property type="component" value="Unassembled WGS sequence"/>
</dbReference>
<proteinExistence type="predicted"/>
<name>F9W6Q6_TRYCI</name>
<accession>F9W6Q6</accession>
<gene>
    <name evidence="1" type="ORF">TCIL3000_0_37040</name>
</gene>
<dbReference type="AlphaFoldDB" id="F9W6Q6"/>
<comment type="caution">
    <text evidence="1">The sequence shown here is derived from an EMBL/GenBank/DDBJ whole genome shotgun (WGS) entry which is preliminary data.</text>
</comment>
<dbReference type="VEuPathDB" id="TriTrypDB:TcIL3000_0_37040"/>
<protein>
    <submittedName>
        <fullName evidence="1">WGS project CAEQ00000000 data, annotated contig 1507</fullName>
    </submittedName>
</protein>
<organism evidence="1 2">
    <name type="scientific">Trypanosoma congolense (strain IL3000)</name>
    <dbReference type="NCBI Taxonomy" id="1068625"/>
    <lineage>
        <taxon>Eukaryota</taxon>
        <taxon>Discoba</taxon>
        <taxon>Euglenozoa</taxon>
        <taxon>Kinetoplastea</taxon>
        <taxon>Metakinetoplastina</taxon>
        <taxon>Trypanosomatida</taxon>
        <taxon>Trypanosomatidae</taxon>
        <taxon>Trypanosoma</taxon>
        <taxon>Nannomonas</taxon>
    </lineage>
</organism>